<gene>
    <name evidence="2" type="ORF">MNBD_GAMMA09-703</name>
</gene>
<dbReference type="EMBL" id="UOFI01000186">
    <property type="protein sequence ID" value="VAW70096.1"/>
    <property type="molecule type" value="Genomic_DNA"/>
</dbReference>
<dbReference type="AlphaFoldDB" id="A0A3B0YNT4"/>
<organism evidence="2">
    <name type="scientific">hydrothermal vent metagenome</name>
    <dbReference type="NCBI Taxonomy" id="652676"/>
    <lineage>
        <taxon>unclassified sequences</taxon>
        <taxon>metagenomes</taxon>
        <taxon>ecological metagenomes</taxon>
    </lineage>
</organism>
<protein>
    <submittedName>
        <fullName evidence="2">Uncharacterized protein</fullName>
    </submittedName>
</protein>
<evidence type="ECO:0000256" key="1">
    <source>
        <dbReference type="SAM" id="Phobius"/>
    </source>
</evidence>
<name>A0A3B0YNT4_9ZZZZ</name>
<keyword evidence="1" id="KW-0472">Membrane</keyword>
<feature type="transmembrane region" description="Helical" evidence="1">
    <location>
        <begin position="38"/>
        <end position="56"/>
    </location>
</feature>
<reference evidence="2" key="1">
    <citation type="submission" date="2018-06" db="EMBL/GenBank/DDBJ databases">
        <authorList>
            <person name="Zhirakovskaya E."/>
        </authorList>
    </citation>
    <scope>NUCLEOTIDE SEQUENCE</scope>
</reference>
<sequence>MDWLAIGSAALLIGMIVFMFPRMKHAVANSPKGTMQDWMGFIVPLAAVIGFIILLIQMV</sequence>
<accession>A0A3B0YNT4</accession>
<keyword evidence="1" id="KW-1133">Transmembrane helix</keyword>
<evidence type="ECO:0000313" key="2">
    <source>
        <dbReference type="EMBL" id="VAW70096.1"/>
    </source>
</evidence>
<proteinExistence type="predicted"/>
<keyword evidence="1" id="KW-0812">Transmembrane</keyword>